<dbReference type="GO" id="GO:0003700">
    <property type="term" value="F:DNA-binding transcription factor activity"/>
    <property type="evidence" value="ECO:0007669"/>
    <property type="project" value="InterPro"/>
</dbReference>
<proteinExistence type="predicted"/>
<dbReference type="EMBL" id="JADIVZ010000010">
    <property type="protein sequence ID" value="MBF4163286.1"/>
    <property type="molecule type" value="Genomic_DNA"/>
</dbReference>
<evidence type="ECO:0000256" key="3">
    <source>
        <dbReference type="ARBA" id="ARBA00023163"/>
    </source>
</evidence>
<keyword evidence="2" id="KW-0238">DNA-binding</keyword>
<dbReference type="InterPro" id="IPR000524">
    <property type="entry name" value="Tscrpt_reg_HTH_GntR"/>
</dbReference>
<dbReference type="PROSITE" id="PS50949">
    <property type="entry name" value="HTH_GNTR"/>
    <property type="match status" value="1"/>
</dbReference>
<dbReference type="InterPro" id="IPR011711">
    <property type="entry name" value="GntR_C"/>
</dbReference>
<name>A0A930V071_9ACTN</name>
<dbReference type="InterPro" id="IPR008920">
    <property type="entry name" value="TF_FadR/GntR_C"/>
</dbReference>
<dbReference type="PANTHER" id="PTHR43537">
    <property type="entry name" value="TRANSCRIPTIONAL REGULATOR, GNTR FAMILY"/>
    <property type="match status" value="1"/>
</dbReference>
<dbReference type="Pfam" id="PF00392">
    <property type="entry name" value="GntR"/>
    <property type="match status" value="1"/>
</dbReference>
<gene>
    <name evidence="5" type="ORF">ISG29_16470</name>
</gene>
<keyword evidence="1" id="KW-0805">Transcription regulation</keyword>
<dbReference type="SUPFAM" id="SSF48008">
    <property type="entry name" value="GntR ligand-binding domain-like"/>
    <property type="match status" value="1"/>
</dbReference>
<dbReference type="AlphaFoldDB" id="A0A930V071"/>
<evidence type="ECO:0000256" key="2">
    <source>
        <dbReference type="ARBA" id="ARBA00023125"/>
    </source>
</evidence>
<evidence type="ECO:0000256" key="1">
    <source>
        <dbReference type="ARBA" id="ARBA00023015"/>
    </source>
</evidence>
<keyword evidence="3" id="KW-0804">Transcription</keyword>
<dbReference type="GO" id="GO:0003677">
    <property type="term" value="F:DNA binding"/>
    <property type="evidence" value="ECO:0007669"/>
    <property type="project" value="UniProtKB-KW"/>
</dbReference>
<accession>A0A930V071</accession>
<dbReference type="Gene3D" id="1.20.120.530">
    <property type="entry name" value="GntR ligand-binding domain-like"/>
    <property type="match status" value="1"/>
</dbReference>
<dbReference type="SMART" id="SM00345">
    <property type="entry name" value="HTH_GNTR"/>
    <property type="match status" value="1"/>
</dbReference>
<evidence type="ECO:0000259" key="4">
    <source>
        <dbReference type="PROSITE" id="PS50949"/>
    </source>
</evidence>
<dbReference type="Pfam" id="PF07729">
    <property type="entry name" value="FCD"/>
    <property type="match status" value="1"/>
</dbReference>
<evidence type="ECO:0000313" key="5">
    <source>
        <dbReference type="EMBL" id="MBF4163286.1"/>
    </source>
</evidence>
<dbReference type="PRINTS" id="PR00035">
    <property type="entry name" value="HTHGNTR"/>
</dbReference>
<dbReference type="InterPro" id="IPR036390">
    <property type="entry name" value="WH_DNA-bd_sf"/>
</dbReference>
<dbReference type="CDD" id="cd07377">
    <property type="entry name" value="WHTH_GntR"/>
    <property type="match status" value="1"/>
</dbReference>
<dbReference type="SUPFAM" id="SSF46785">
    <property type="entry name" value="Winged helix' DNA-binding domain"/>
    <property type="match status" value="1"/>
</dbReference>
<dbReference type="PANTHER" id="PTHR43537:SF45">
    <property type="entry name" value="GNTR FAMILY REGULATORY PROTEIN"/>
    <property type="match status" value="1"/>
</dbReference>
<reference evidence="5" key="1">
    <citation type="submission" date="2020-11" db="EMBL/GenBank/DDBJ databases">
        <title>Nocardioides sp. CBS4Y-1, whole genome shotgun sequence.</title>
        <authorList>
            <person name="Tuo L."/>
        </authorList>
    </citation>
    <scope>NUCLEOTIDE SEQUENCE</scope>
    <source>
        <strain evidence="5">CBS4Y-1</strain>
    </source>
</reference>
<dbReference type="Proteomes" id="UP000656804">
    <property type="component" value="Unassembled WGS sequence"/>
</dbReference>
<keyword evidence="6" id="KW-1185">Reference proteome</keyword>
<feature type="domain" description="HTH gntR-type" evidence="4">
    <location>
        <begin position="22"/>
        <end position="89"/>
    </location>
</feature>
<comment type="caution">
    <text evidence="5">The sequence shown here is derived from an EMBL/GenBank/DDBJ whole genome shotgun (WGS) entry which is preliminary data.</text>
</comment>
<organism evidence="5 6">
    <name type="scientific">Nocardioides acrostichi</name>
    <dbReference type="NCBI Taxonomy" id="2784339"/>
    <lineage>
        <taxon>Bacteria</taxon>
        <taxon>Bacillati</taxon>
        <taxon>Actinomycetota</taxon>
        <taxon>Actinomycetes</taxon>
        <taxon>Propionibacteriales</taxon>
        <taxon>Nocardioidaceae</taxon>
        <taxon>Nocardioides</taxon>
    </lineage>
</organism>
<protein>
    <submittedName>
        <fullName evidence="5">GntR family transcriptional regulator</fullName>
    </submittedName>
</protein>
<evidence type="ECO:0000313" key="6">
    <source>
        <dbReference type="Proteomes" id="UP000656804"/>
    </source>
</evidence>
<dbReference type="Gene3D" id="1.10.10.10">
    <property type="entry name" value="Winged helix-like DNA-binding domain superfamily/Winged helix DNA-binding domain"/>
    <property type="match status" value="1"/>
</dbReference>
<sequence length="243" mass="26967">MVMQFDEERSGAARLTEPLNRLPLRDQAVGVLRDMVVTGALRGGERINEAELAARLGISRGPLREAIQRLGAEGFVEFRLNRGAFVRTMSPEQIRHLYEVRELIEVRAAELAAARASETGIGRLREMLQVTDELLSQGSDAAYPPELDLHELVLEMADNSELRRIGSDLQNQVKLARMTAGRAPDRARQALAEHREILSAITARDSRRANRAMRKHLRASFAQLFPLGAAETDLGARPSDAAR</sequence>
<dbReference type="SMART" id="SM00895">
    <property type="entry name" value="FCD"/>
    <property type="match status" value="1"/>
</dbReference>
<dbReference type="InterPro" id="IPR036388">
    <property type="entry name" value="WH-like_DNA-bd_sf"/>
</dbReference>